<dbReference type="InterPro" id="IPR012317">
    <property type="entry name" value="Poly(ADP-ribose)pol_cat_dom"/>
</dbReference>
<evidence type="ECO:0000256" key="1">
    <source>
        <dbReference type="ARBA" id="ARBA00022676"/>
    </source>
</evidence>
<feature type="non-terminal residue" evidence="11">
    <location>
        <position position="678"/>
    </location>
</feature>
<accession>A0A7L3S8V3</accession>
<evidence type="ECO:0000256" key="8">
    <source>
        <dbReference type="RuleBase" id="RU362114"/>
    </source>
</evidence>
<keyword evidence="3" id="KW-0548">Nucleotidyltransferase</keyword>
<dbReference type="AlphaFoldDB" id="A0A7L3S8V3"/>
<evidence type="ECO:0000259" key="10">
    <source>
        <dbReference type="PROSITE" id="PS51059"/>
    </source>
</evidence>
<dbReference type="CDD" id="cd01341">
    <property type="entry name" value="ADP_ribosyl"/>
    <property type="match status" value="1"/>
</dbReference>
<keyword evidence="12" id="KW-1185">Reference proteome</keyword>
<dbReference type="GO" id="GO:0016779">
    <property type="term" value="F:nucleotidyltransferase activity"/>
    <property type="evidence" value="ECO:0007669"/>
    <property type="project" value="UniProtKB-KW"/>
</dbReference>
<name>A0A7L3S8V3_CEPGR</name>
<dbReference type="SUPFAM" id="SSF56399">
    <property type="entry name" value="ADP-ribosylation"/>
    <property type="match status" value="1"/>
</dbReference>
<proteinExistence type="inferred from homology"/>
<dbReference type="Proteomes" id="UP000578766">
    <property type="component" value="Unassembled WGS sequence"/>
</dbReference>
<dbReference type="EC" id="2.4.2.-" evidence="8"/>
<dbReference type="PANTHER" id="PTHR21328">
    <property type="entry name" value="POLY ADP-RIBOSE POLYMERASE FAMILY, MEMBER PARP"/>
    <property type="match status" value="1"/>
</dbReference>
<gene>
    <name evidence="11" type="primary">Parp8_0</name>
    <name evidence="11" type="ORF">CEPGRY_R04577</name>
</gene>
<comment type="similarity">
    <text evidence="6">Belongs to the ARTD/PARP family.</text>
</comment>
<keyword evidence="1 8" id="KW-0328">Glycosyltransferase</keyword>
<comment type="function">
    <text evidence="7">Mono-ADP-ribosyltransferase that mediates mono-ADP-ribosylation of target proteins.</text>
</comment>
<comment type="caution">
    <text evidence="11">The sequence shown here is derived from an EMBL/GenBank/DDBJ whole genome shotgun (WGS) entry which is preliminary data.</text>
</comment>
<dbReference type="InterPro" id="IPR051838">
    <property type="entry name" value="ARTD_PARP"/>
</dbReference>
<evidence type="ECO:0000256" key="7">
    <source>
        <dbReference type="ARBA" id="ARBA00055359"/>
    </source>
</evidence>
<dbReference type="PROSITE" id="PS51059">
    <property type="entry name" value="PARP_CATALYTIC"/>
    <property type="match status" value="1"/>
</dbReference>
<evidence type="ECO:0000256" key="5">
    <source>
        <dbReference type="ARBA" id="ARBA00023027"/>
    </source>
</evidence>
<dbReference type="FunFam" id="3.90.228.10:FF:000007">
    <property type="entry name" value="Poly [ADP-ribose] polymerase"/>
    <property type="match status" value="1"/>
</dbReference>
<feature type="non-terminal residue" evidence="11">
    <location>
        <position position="1"/>
    </location>
</feature>
<evidence type="ECO:0000256" key="2">
    <source>
        <dbReference type="ARBA" id="ARBA00022679"/>
    </source>
</evidence>
<evidence type="ECO:0000313" key="11">
    <source>
        <dbReference type="EMBL" id="NXV23472.1"/>
    </source>
</evidence>
<evidence type="ECO:0000256" key="6">
    <source>
        <dbReference type="ARBA" id="ARBA00024347"/>
    </source>
</evidence>
<sequence length="678" mass="75997">VSYDGELHKHPQLEADLTAVREIYGPNSVSLREYGAIDDVDIDLHIDVSFLDEEIAVAWDVIRTEPIIVRLHCSLTQYLNGPVPTVDVFQISTKERFGLGHQLKKWHFEICTYVWTYLFDLHKTDSPTTSSPSLFLRSPSYPPPGCGKNKSKLKSELDGISKTHKLLRRTYSSTVKAEDVCATKSHRTFGCSLSSDPRAEQTIAIKSHKLLNHSCSTAVKQEEHITLKPHKLLSRSCSGDPRCEHNSTLKPYKLLSRSYSSNLRMEELDGLKNHKLLSKTYSNAPKSSKMEPFKESTVAEGRSLSLTSGLIGILTPSSLSPSQAAQNYGAKCILVRDRGFLVQTIEFAEQRIPVLNEYCVVCDEPHVFQNGPMLRVSGVVDLLVSMCRSALESPRKVVIFEPYPSVVDPYDPQMLAFNPRKKNYDRVMKALDSITSIREMTQAPYLEIKKQMDKQDPLAHPLLQWVISSNRSHIVKLPVNRQLKFMHTPHQFLLLSSPPAKESNFRAAKNLYGSTFAFHGSHIENWHSILRNGLVVASNTRLQLHGAMFGSGIYLSPLSSISFGYSGRMNKKQQKVSAKDEQASGSKGSNTSQSQKKGQQSQFLQSRNLKCIALCEVITSSDLHKHGEIWVVPNTDHVCTRFFFVYEDGQVGDTSINTQEPGIHKEILRVIGNQTATG</sequence>
<evidence type="ECO:0000256" key="4">
    <source>
        <dbReference type="ARBA" id="ARBA00022765"/>
    </source>
</evidence>
<feature type="domain" description="PARP catalytic" evidence="10">
    <location>
        <begin position="439"/>
        <end position="668"/>
    </location>
</feature>
<feature type="compositionally biased region" description="Low complexity" evidence="9">
    <location>
        <begin position="584"/>
        <end position="599"/>
    </location>
</feature>
<protein>
    <recommendedName>
        <fullName evidence="8">Poly [ADP-ribose] polymerase</fullName>
        <shortName evidence="8">PARP</shortName>
        <ecNumber evidence="8">2.4.2.-</ecNumber>
    </recommendedName>
</protein>
<dbReference type="Gene3D" id="3.90.228.10">
    <property type="match status" value="1"/>
</dbReference>
<keyword evidence="5 8" id="KW-0520">NAD</keyword>
<keyword evidence="4" id="KW-0013">ADP-ribosylation</keyword>
<evidence type="ECO:0000256" key="9">
    <source>
        <dbReference type="SAM" id="MobiDB-lite"/>
    </source>
</evidence>
<organism evidence="11 12">
    <name type="scientific">Cepphus grylle</name>
    <name type="common">Black guillemot</name>
    <name type="synonym">Alca grylle</name>
    <dbReference type="NCBI Taxonomy" id="28697"/>
    <lineage>
        <taxon>Eukaryota</taxon>
        <taxon>Metazoa</taxon>
        <taxon>Chordata</taxon>
        <taxon>Craniata</taxon>
        <taxon>Vertebrata</taxon>
        <taxon>Euteleostomi</taxon>
        <taxon>Archelosauria</taxon>
        <taxon>Archosauria</taxon>
        <taxon>Dinosauria</taxon>
        <taxon>Saurischia</taxon>
        <taxon>Theropoda</taxon>
        <taxon>Coelurosauria</taxon>
        <taxon>Aves</taxon>
        <taxon>Neognathae</taxon>
        <taxon>Neoaves</taxon>
        <taxon>Charadriiformes</taxon>
        <taxon>Alcidae</taxon>
        <taxon>Cepphus</taxon>
    </lineage>
</organism>
<keyword evidence="2 8" id="KW-0808">Transferase</keyword>
<dbReference type="Pfam" id="PF00644">
    <property type="entry name" value="PARP"/>
    <property type="match status" value="1"/>
</dbReference>
<feature type="region of interest" description="Disordered" evidence="9">
    <location>
        <begin position="572"/>
        <end position="599"/>
    </location>
</feature>
<evidence type="ECO:0000313" key="12">
    <source>
        <dbReference type="Proteomes" id="UP000578766"/>
    </source>
</evidence>
<reference evidence="11 12" key="1">
    <citation type="submission" date="2019-09" db="EMBL/GenBank/DDBJ databases">
        <title>Bird 10,000 Genomes (B10K) Project - Family phase.</title>
        <authorList>
            <person name="Zhang G."/>
        </authorList>
    </citation>
    <scope>NUCLEOTIDE SEQUENCE [LARGE SCALE GENOMIC DNA]</scope>
    <source>
        <strain evidence="11">OUT-0020</strain>
        <tissue evidence="11">Liver</tissue>
    </source>
</reference>
<dbReference type="GO" id="GO:0003950">
    <property type="term" value="F:NAD+ poly-ADP-ribosyltransferase activity"/>
    <property type="evidence" value="ECO:0007669"/>
    <property type="project" value="UniProtKB-UniRule"/>
</dbReference>
<dbReference type="EMBL" id="VZUD01000531">
    <property type="protein sequence ID" value="NXV23472.1"/>
    <property type="molecule type" value="Genomic_DNA"/>
</dbReference>
<evidence type="ECO:0000256" key="3">
    <source>
        <dbReference type="ARBA" id="ARBA00022695"/>
    </source>
</evidence>